<evidence type="ECO:0000256" key="1">
    <source>
        <dbReference type="ARBA" id="ARBA00022531"/>
    </source>
</evidence>
<feature type="domain" description="Photosynthesis system II assembly factor Ycf48/Hcf136-like" evidence="4">
    <location>
        <begin position="125"/>
        <end position="211"/>
    </location>
</feature>
<reference evidence="5 6" key="1">
    <citation type="submission" date="2016-06" db="EMBL/GenBank/DDBJ databases">
        <title>Genome sequence of endosymbiont of Candidatus Endolucinida thiodiazotropha.</title>
        <authorList>
            <person name="Poehlein A."/>
            <person name="Koenig S."/>
            <person name="Heiden S.E."/>
            <person name="Thuermer A."/>
            <person name="Voget S."/>
            <person name="Daniel R."/>
            <person name="Markert S."/>
            <person name="Gros O."/>
            <person name="Schweder T."/>
        </authorList>
    </citation>
    <scope>NUCLEOTIDE SEQUENCE [LARGE SCALE GENOMIC DNA]</scope>
    <source>
        <strain evidence="5 6">COS</strain>
    </source>
</reference>
<dbReference type="GO" id="GO:0009523">
    <property type="term" value="C:photosystem II"/>
    <property type="evidence" value="ECO:0007669"/>
    <property type="project" value="UniProtKB-KW"/>
</dbReference>
<feature type="transmembrane region" description="Helical" evidence="3">
    <location>
        <begin position="21"/>
        <end position="39"/>
    </location>
</feature>
<feature type="domain" description="Photosynthesis system II assembly factor Ycf48/Hcf136-like" evidence="4">
    <location>
        <begin position="221"/>
        <end position="294"/>
    </location>
</feature>
<dbReference type="PANTHER" id="PTHR47199">
    <property type="entry name" value="PHOTOSYSTEM II STABILITY/ASSEMBLY FACTOR HCF136, CHLOROPLASTIC"/>
    <property type="match status" value="1"/>
</dbReference>
<dbReference type="GO" id="GO:0015979">
    <property type="term" value="P:photosynthesis"/>
    <property type="evidence" value="ECO:0007669"/>
    <property type="project" value="UniProtKB-KW"/>
</dbReference>
<keyword evidence="3" id="KW-0812">Transmembrane</keyword>
<evidence type="ECO:0000256" key="3">
    <source>
        <dbReference type="SAM" id="Phobius"/>
    </source>
</evidence>
<evidence type="ECO:0000256" key="2">
    <source>
        <dbReference type="ARBA" id="ARBA00023276"/>
    </source>
</evidence>
<protein>
    <submittedName>
        <fullName evidence="5">Ycf48-like protein</fullName>
    </submittedName>
</protein>
<dbReference type="AlphaFoldDB" id="A0A7Z1AF24"/>
<dbReference type="PANTHER" id="PTHR47199:SF2">
    <property type="entry name" value="PHOTOSYSTEM II STABILITY_ASSEMBLY FACTOR HCF136, CHLOROPLASTIC"/>
    <property type="match status" value="1"/>
</dbReference>
<keyword evidence="6" id="KW-1185">Reference proteome</keyword>
<proteinExistence type="predicted"/>
<evidence type="ECO:0000259" key="4">
    <source>
        <dbReference type="Pfam" id="PF14870"/>
    </source>
</evidence>
<dbReference type="Proteomes" id="UP000094769">
    <property type="component" value="Unassembled WGS sequence"/>
</dbReference>
<comment type="caution">
    <text evidence="5">The sequence shown here is derived from an EMBL/GenBank/DDBJ whole genome shotgun (WGS) entry which is preliminary data.</text>
</comment>
<keyword evidence="1" id="KW-0602">Photosynthesis</keyword>
<dbReference type="OrthoDB" id="9813892at2"/>
<keyword evidence="3" id="KW-0472">Membrane</keyword>
<dbReference type="SUPFAM" id="SSF110296">
    <property type="entry name" value="Oligoxyloglucan reducing end-specific cellobiohydrolase"/>
    <property type="match status" value="1"/>
</dbReference>
<accession>A0A7Z1AF24</accession>
<organism evidence="5 6">
    <name type="scientific">Candidatus Thiodiazotropha endolucinida</name>
    <dbReference type="NCBI Taxonomy" id="1655433"/>
    <lineage>
        <taxon>Bacteria</taxon>
        <taxon>Pseudomonadati</taxon>
        <taxon>Pseudomonadota</taxon>
        <taxon>Gammaproteobacteria</taxon>
        <taxon>Chromatiales</taxon>
        <taxon>Sedimenticolaceae</taxon>
        <taxon>Candidatus Thiodiazotropha</taxon>
    </lineage>
</organism>
<dbReference type="InterPro" id="IPR028203">
    <property type="entry name" value="PSII_CF48-like_dom"/>
</dbReference>
<name>A0A7Z1AF24_9GAMM</name>
<sequence length="329" mass="35464">MIKKNSSTSINRQWVTEVSGWLWLIVFIPLLGCEAPLFLEEVAAQHKEATHRSDMFQAAAASDEVIVVVGTMGAVLTSRDGGETWLREVLTDKPFLIDVARCPDGTFAILDVSRKLWLGDGLPGQWQAVAIDTQEALQAMTCDAEGTFWVVGGFSTILSSKDRGVSWRTTSLGEDLHFTGVQILDGQHAFVSGEFGALAHSQDGGESWQPLTPLADDFYSQDALFISPQEGWVVGLSGTILHTRDGGGSWQRQATGTEVPLYGIALNDGVLYVVGGNGTLLRKQLEPGSGWQPIDHGKPIRFYLRAVTPLAEGKLLIGGGYGALHIVSA</sequence>
<keyword evidence="3" id="KW-1133">Transmembrane helix</keyword>
<keyword evidence="2" id="KW-0604">Photosystem II</keyword>
<dbReference type="InterPro" id="IPR015943">
    <property type="entry name" value="WD40/YVTN_repeat-like_dom_sf"/>
</dbReference>
<dbReference type="Gene3D" id="2.130.10.10">
    <property type="entry name" value="YVTN repeat-like/Quinoprotein amine dehydrogenase"/>
    <property type="match status" value="1"/>
</dbReference>
<evidence type="ECO:0000313" key="5">
    <source>
        <dbReference type="EMBL" id="ODJ87595.1"/>
    </source>
</evidence>
<dbReference type="EMBL" id="MARB01000010">
    <property type="protein sequence ID" value="ODJ87595.1"/>
    <property type="molecule type" value="Genomic_DNA"/>
</dbReference>
<gene>
    <name evidence="5" type="ORF">CODIS_20100</name>
</gene>
<evidence type="ECO:0000313" key="6">
    <source>
        <dbReference type="Proteomes" id="UP000094769"/>
    </source>
</evidence>
<dbReference type="Pfam" id="PF14870">
    <property type="entry name" value="PSII_BNR"/>
    <property type="match status" value="2"/>
</dbReference>